<organism evidence="1 2">
    <name type="scientific">Candidatus Ozemobacter sibiricus</name>
    <dbReference type="NCBI Taxonomy" id="2268124"/>
    <lineage>
        <taxon>Bacteria</taxon>
        <taxon>Candidatus Ozemobacteria</taxon>
        <taxon>Candidatus Ozemobacterales</taxon>
        <taxon>Candidatus Ozemobacteraceae</taxon>
        <taxon>Candidatus Ozemobacter</taxon>
    </lineage>
</organism>
<dbReference type="InterPro" id="IPR010144">
    <property type="entry name" value="CRISPR-assoc_prot_Csd1-typ"/>
</dbReference>
<dbReference type="EMBL" id="QOQW01000016">
    <property type="protein sequence ID" value="RCK79053.1"/>
    <property type="molecule type" value="Genomic_DNA"/>
</dbReference>
<name>A0A367ZLS5_9BACT</name>
<protein>
    <submittedName>
        <fullName evidence="1">CRISPR-associated protein, Csd1 family</fullName>
    </submittedName>
</protein>
<gene>
    <name evidence="1" type="ORF">OZSIB_0395</name>
</gene>
<dbReference type="AlphaFoldDB" id="A0A367ZLS5"/>
<dbReference type="Pfam" id="PF09709">
    <property type="entry name" value="Cas_Csd1"/>
    <property type="match status" value="1"/>
</dbReference>
<reference evidence="1 2" key="1">
    <citation type="submission" date="2018-05" db="EMBL/GenBank/DDBJ databases">
        <title>A metagenomic window into the 2 km-deep terrestrial subsurface aquifer revealed taxonomically and functionally diverse microbial community comprising novel uncultured bacterial lineages.</title>
        <authorList>
            <person name="Kadnikov V.V."/>
            <person name="Mardanov A.V."/>
            <person name="Beletsky A.V."/>
            <person name="Banks D."/>
            <person name="Pimenov N.V."/>
            <person name="Frank Y.A."/>
            <person name="Karnachuk O.V."/>
            <person name="Ravin N.V."/>
        </authorList>
    </citation>
    <scope>NUCLEOTIDE SEQUENCE [LARGE SCALE GENOMIC DNA]</scope>
    <source>
        <strain evidence="1">BY5</strain>
    </source>
</reference>
<evidence type="ECO:0000313" key="2">
    <source>
        <dbReference type="Proteomes" id="UP000252355"/>
    </source>
</evidence>
<sequence length="584" mass="64848">MILQALNDLYHRLGDKVPSFGWGRQAIPFLAVIDRQGRFVRFEDTREGRQAKVFCVPILGEKKGSAIKANLCWENIEYMFGILSEESERKGDVKKKLAAKHAEFCRKLGLLPGSDPAVVALRQFATLSQESLVRRDPLWPEIFSQNRQNPWILLALEGEGPVTAIPAVQKAIDAIRPASSRRGVCLVTGNEDEIMQLEPPIKGVRGSQATGGSLVAVNNEVKNGVNQGQTPAFASYLKQQACNSPIGRRAGFAYTTALNYLLAKDSPHHLQVGDATAVFWSEQPTPLETDFPWFFQAPPRDDPGRQIEAIRQLHESVVRGGYAPSDVETRFFVLGLAPNAARLAVRFWTCTTVLEMAKNIDQHFQDLAIVHGPHDSGNLGLFRLLCSVAPQDDSRNIPPHLGGEVMRAILQGTPYPITLLQAAVRRIRAERSVTYPRAALIKACLNRLTRWDTHRKEDELTVSLDLGQTNVGYRLGRLFAVLEKIQSEANPGLNTTIRDRFYGAASGSPGSVFPTLIRLSRHHLAKLSTGLRTVRERLIQEIMGALPSQGFPTHLDLGDQGRFAIGYYHQMQALYTKNEPSNKE</sequence>
<dbReference type="CDD" id="cd09757">
    <property type="entry name" value="Cas8c_I-C"/>
    <property type="match status" value="1"/>
</dbReference>
<accession>A0A367ZLS5</accession>
<proteinExistence type="predicted"/>
<evidence type="ECO:0000313" key="1">
    <source>
        <dbReference type="EMBL" id="RCK79053.1"/>
    </source>
</evidence>
<dbReference type="NCBIfam" id="TIGR01863">
    <property type="entry name" value="cas_Csd1"/>
    <property type="match status" value="1"/>
</dbReference>
<dbReference type="Proteomes" id="UP000252355">
    <property type="component" value="Unassembled WGS sequence"/>
</dbReference>
<comment type="caution">
    <text evidence="1">The sequence shown here is derived from an EMBL/GenBank/DDBJ whole genome shotgun (WGS) entry which is preliminary data.</text>
</comment>